<feature type="domain" description="Integrase catalytic" evidence="1">
    <location>
        <begin position="1"/>
        <end position="115"/>
    </location>
</feature>
<dbReference type="GO" id="GO:0015074">
    <property type="term" value="P:DNA integration"/>
    <property type="evidence" value="ECO:0007669"/>
    <property type="project" value="InterPro"/>
</dbReference>
<gene>
    <name evidence="2" type="ORF">MCOR_38501</name>
</gene>
<sequence>MEAQTVADSFIKNFICRFGIPRQIHSDQGGQFESKLYKKLCEKLRIHKTRTTAFRPQSDGLVERLNRSLEDIISKYVCKNQRDWDEQLPWALMAYRSSEHETTKLSPCMLMLGREIELPIDLIYGPHPQRDEFPNETETTNAYVQKVQTLMWDVQQKARKNIITASNRQKRQYDLRANQNSYKVGDSVWLNISARVKHISPKLQKQWDGPYIITEVISDVIYRIQKSTNSKFQVVHHDRLKRFYEKVDMENKDENDETVLELEIREIMKNNIQHRLKIDGVIATAKFLMVEAKKWKKSKVKIAVVDQSSSGKSSFINAIKVSVIKIKVLRKKVMETQP</sequence>
<dbReference type="AlphaFoldDB" id="A0A6J8DCB6"/>
<dbReference type="FunFam" id="3.30.420.10:FF:000032">
    <property type="entry name" value="Retrovirus-related Pol polyprotein from transposon 297-like Protein"/>
    <property type="match status" value="1"/>
</dbReference>
<dbReference type="Proteomes" id="UP000507470">
    <property type="component" value="Unassembled WGS sequence"/>
</dbReference>
<keyword evidence="3" id="KW-1185">Reference proteome</keyword>
<dbReference type="EMBL" id="CACVKT020007030">
    <property type="protein sequence ID" value="CAC5404744.1"/>
    <property type="molecule type" value="Genomic_DNA"/>
</dbReference>
<dbReference type="InterPro" id="IPR054465">
    <property type="entry name" value="Integrase_p58-like_C"/>
</dbReference>
<dbReference type="SUPFAM" id="SSF53098">
    <property type="entry name" value="Ribonuclease H-like"/>
    <property type="match status" value="1"/>
</dbReference>
<dbReference type="InterPro" id="IPR036397">
    <property type="entry name" value="RNaseH_sf"/>
</dbReference>
<dbReference type="InterPro" id="IPR012337">
    <property type="entry name" value="RNaseH-like_sf"/>
</dbReference>
<dbReference type="PANTHER" id="PTHR37984">
    <property type="entry name" value="PROTEIN CBG26694"/>
    <property type="match status" value="1"/>
</dbReference>
<evidence type="ECO:0000313" key="2">
    <source>
        <dbReference type="EMBL" id="CAC5404744.1"/>
    </source>
</evidence>
<dbReference type="InterPro" id="IPR050951">
    <property type="entry name" value="Retrovirus_Pol_polyprotein"/>
</dbReference>
<accession>A0A6J8DCB6</accession>
<dbReference type="Pfam" id="PF22938">
    <property type="entry name" value="Integrase_p58_C"/>
    <property type="match status" value="1"/>
</dbReference>
<dbReference type="Gene3D" id="3.30.420.10">
    <property type="entry name" value="Ribonuclease H-like superfamily/Ribonuclease H"/>
    <property type="match status" value="1"/>
</dbReference>
<reference evidence="2 3" key="1">
    <citation type="submission" date="2020-06" db="EMBL/GenBank/DDBJ databases">
        <authorList>
            <person name="Li R."/>
            <person name="Bekaert M."/>
        </authorList>
    </citation>
    <scope>NUCLEOTIDE SEQUENCE [LARGE SCALE GENOMIC DNA]</scope>
    <source>
        <strain evidence="3">wild</strain>
    </source>
</reference>
<proteinExistence type="predicted"/>
<dbReference type="InterPro" id="IPR001584">
    <property type="entry name" value="Integrase_cat-core"/>
</dbReference>
<organism evidence="2 3">
    <name type="scientific">Mytilus coruscus</name>
    <name type="common">Sea mussel</name>
    <dbReference type="NCBI Taxonomy" id="42192"/>
    <lineage>
        <taxon>Eukaryota</taxon>
        <taxon>Metazoa</taxon>
        <taxon>Spiralia</taxon>
        <taxon>Lophotrochozoa</taxon>
        <taxon>Mollusca</taxon>
        <taxon>Bivalvia</taxon>
        <taxon>Autobranchia</taxon>
        <taxon>Pteriomorphia</taxon>
        <taxon>Mytilida</taxon>
        <taxon>Mytiloidea</taxon>
        <taxon>Mytilidae</taxon>
        <taxon>Mytilinae</taxon>
        <taxon>Mytilus</taxon>
    </lineage>
</organism>
<dbReference type="OrthoDB" id="6768464at2759"/>
<evidence type="ECO:0000259" key="1">
    <source>
        <dbReference type="PROSITE" id="PS50994"/>
    </source>
</evidence>
<dbReference type="PANTHER" id="PTHR37984:SF5">
    <property type="entry name" value="PROTEIN NYNRIN-LIKE"/>
    <property type="match status" value="1"/>
</dbReference>
<dbReference type="PROSITE" id="PS50994">
    <property type="entry name" value="INTEGRASE"/>
    <property type="match status" value="1"/>
</dbReference>
<name>A0A6J8DCB6_MYTCO</name>
<dbReference type="Gene3D" id="2.30.30.850">
    <property type="match status" value="1"/>
</dbReference>
<protein>
    <recommendedName>
        <fullName evidence="1">Integrase catalytic domain-containing protein</fullName>
    </recommendedName>
</protein>
<dbReference type="GO" id="GO:0003676">
    <property type="term" value="F:nucleic acid binding"/>
    <property type="evidence" value="ECO:0007669"/>
    <property type="project" value="InterPro"/>
</dbReference>
<evidence type="ECO:0000313" key="3">
    <source>
        <dbReference type="Proteomes" id="UP000507470"/>
    </source>
</evidence>